<protein>
    <submittedName>
        <fullName evidence="1">Uncharacterized protein</fullName>
    </submittedName>
</protein>
<evidence type="ECO:0000313" key="2">
    <source>
        <dbReference type="Proteomes" id="UP000235616"/>
    </source>
</evidence>
<name>A0A2N7VVB2_9BURK</name>
<gene>
    <name evidence="1" type="ORF">C0Z18_07820</name>
</gene>
<dbReference type="Proteomes" id="UP000235616">
    <property type="component" value="Unassembled WGS sequence"/>
</dbReference>
<accession>A0A2N7VVB2</accession>
<proteinExistence type="predicted"/>
<dbReference type="AlphaFoldDB" id="A0A2N7VVB2"/>
<organism evidence="1 2">
    <name type="scientific">Trinickia dabaoshanensis</name>
    <dbReference type="NCBI Taxonomy" id="564714"/>
    <lineage>
        <taxon>Bacteria</taxon>
        <taxon>Pseudomonadati</taxon>
        <taxon>Pseudomonadota</taxon>
        <taxon>Betaproteobacteria</taxon>
        <taxon>Burkholderiales</taxon>
        <taxon>Burkholderiaceae</taxon>
        <taxon>Trinickia</taxon>
    </lineage>
</organism>
<evidence type="ECO:0000313" key="1">
    <source>
        <dbReference type="EMBL" id="PMS21098.1"/>
    </source>
</evidence>
<sequence length="66" mass="7409">MADGVAMKERKDTPMSFRASARFKTALARAAQHENRSQANLLETLVFEFCRLKGIEVPDTPANQQD</sequence>
<dbReference type="EMBL" id="PNYA01000006">
    <property type="protein sequence ID" value="PMS21098.1"/>
    <property type="molecule type" value="Genomic_DNA"/>
</dbReference>
<comment type="caution">
    <text evidence="1">The sequence shown here is derived from an EMBL/GenBank/DDBJ whole genome shotgun (WGS) entry which is preliminary data.</text>
</comment>
<keyword evidence="2" id="KW-1185">Reference proteome</keyword>
<reference evidence="1 2" key="1">
    <citation type="submission" date="2018-01" db="EMBL/GenBank/DDBJ databases">
        <title>Whole genome analyses suggest that Burkholderia sensu lato contains two further novel genera in the rhizoxinica-symbiotica group Mycetohabitans gen. nov., and Trinickia gen. nov.: implications for the evolution of diazotrophy and nodulation in the Burkholderiaceae.</title>
        <authorList>
            <person name="Estrada-de los Santos P."/>
            <person name="Palmer M."/>
            <person name="Chavez-Ramirez B."/>
            <person name="Beukes C."/>
            <person name="Steenkamp E.T."/>
            <person name="Hirsch A.M."/>
            <person name="Manyaka P."/>
            <person name="Maluk M."/>
            <person name="Lafos M."/>
            <person name="Crook M."/>
            <person name="Gross E."/>
            <person name="Simon M.F."/>
            <person name="Bueno dos Reis Junior F."/>
            <person name="Poole P.S."/>
            <person name="Venter S.N."/>
            <person name="James E.K."/>
        </authorList>
    </citation>
    <scope>NUCLEOTIDE SEQUENCE [LARGE SCALE GENOMIC DNA]</scope>
    <source>
        <strain evidence="1 2">GIMN1.004</strain>
    </source>
</reference>